<keyword evidence="5" id="KW-0378">Hydrolase</keyword>
<evidence type="ECO:0000256" key="6">
    <source>
        <dbReference type="ARBA" id="ARBA00022918"/>
    </source>
</evidence>
<keyword evidence="6 9" id="KW-0695">RNA-directed DNA polymerase</keyword>
<evidence type="ECO:0000313" key="10">
    <source>
        <dbReference type="Proteomes" id="UP001151760"/>
    </source>
</evidence>
<keyword evidence="10" id="KW-1185">Reference proteome</keyword>
<dbReference type="EMBL" id="BQNB010010918">
    <property type="protein sequence ID" value="GJS83657.1"/>
    <property type="molecule type" value="Genomic_DNA"/>
</dbReference>
<protein>
    <submittedName>
        <fullName evidence="9">Reverse transcriptase domain-containing protein</fullName>
    </submittedName>
</protein>
<dbReference type="InterPro" id="IPR041588">
    <property type="entry name" value="Integrase_H2C2"/>
</dbReference>
<evidence type="ECO:0000256" key="1">
    <source>
        <dbReference type="ARBA" id="ARBA00022679"/>
    </source>
</evidence>
<evidence type="ECO:0000256" key="3">
    <source>
        <dbReference type="ARBA" id="ARBA00022722"/>
    </source>
</evidence>
<dbReference type="Proteomes" id="UP001151760">
    <property type="component" value="Unassembled WGS sequence"/>
</dbReference>
<dbReference type="PANTHER" id="PTHR37984">
    <property type="entry name" value="PROTEIN CBG26694"/>
    <property type="match status" value="1"/>
</dbReference>
<keyword evidence="1" id="KW-0808">Transferase</keyword>
<dbReference type="InterPro" id="IPR043128">
    <property type="entry name" value="Rev_trsase/Diguanyl_cyclase"/>
</dbReference>
<dbReference type="Pfam" id="PF17917">
    <property type="entry name" value="RT_RNaseH"/>
    <property type="match status" value="1"/>
</dbReference>
<dbReference type="CDD" id="cd09274">
    <property type="entry name" value="RNase_HI_RT_Ty3"/>
    <property type="match status" value="1"/>
</dbReference>
<feature type="domain" description="Reverse transcriptase RNase H-like" evidence="7">
    <location>
        <begin position="40"/>
        <end position="137"/>
    </location>
</feature>
<reference evidence="9" key="2">
    <citation type="submission" date="2022-01" db="EMBL/GenBank/DDBJ databases">
        <authorList>
            <person name="Yamashiro T."/>
            <person name="Shiraishi A."/>
            <person name="Satake H."/>
            <person name="Nakayama K."/>
        </authorList>
    </citation>
    <scope>NUCLEOTIDE SEQUENCE</scope>
</reference>
<evidence type="ECO:0000259" key="8">
    <source>
        <dbReference type="Pfam" id="PF17921"/>
    </source>
</evidence>
<dbReference type="Gene3D" id="3.30.70.270">
    <property type="match status" value="1"/>
</dbReference>
<dbReference type="PANTHER" id="PTHR37984:SF5">
    <property type="entry name" value="PROTEIN NYNRIN-LIKE"/>
    <property type="match status" value="1"/>
</dbReference>
<dbReference type="InterPro" id="IPR043502">
    <property type="entry name" value="DNA/RNA_pol_sf"/>
</dbReference>
<dbReference type="Pfam" id="PF17921">
    <property type="entry name" value="Integrase_H2C2"/>
    <property type="match status" value="1"/>
</dbReference>
<reference evidence="9" key="1">
    <citation type="journal article" date="2022" name="Int. J. Mol. Sci.">
        <title>Draft Genome of Tanacetum Coccineum: Genomic Comparison of Closely Related Tanacetum-Family Plants.</title>
        <authorList>
            <person name="Yamashiro T."/>
            <person name="Shiraishi A."/>
            <person name="Nakayama K."/>
            <person name="Satake H."/>
        </authorList>
    </citation>
    <scope>NUCLEOTIDE SEQUENCE</scope>
</reference>
<dbReference type="Gene3D" id="1.10.340.70">
    <property type="match status" value="1"/>
</dbReference>
<dbReference type="SUPFAM" id="SSF56672">
    <property type="entry name" value="DNA/RNA polymerases"/>
    <property type="match status" value="1"/>
</dbReference>
<dbReference type="InterPro" id="IPR041373">
    <property type="entry name" value="RT_RNaseH"/>
</dbReference>
<keyword evidence="2" id="KW-0548">Nucleotidyltransferase</keyword>
<comment type="caution">
    <text evidence="9">The sequence shown here is derived from an EMBL/GenBank/DDBJ whole genome shotgun (WGS) entry which is preliminary data.</text>
</comment>
<evidence type="ECO:0000256" key="4">
    <source>
        <dbReference type="ARBA" id="ARBA00022759"/>
    </source>
</evidence>
<accession>A0ABQ4Z1C3</accession>
<organism evidence="9 10">
    <name type="scientific">Tanacetum coccineum</name>
    <dbReference type="NCBI Taxonomy" id="301880"/>
    <lineage>
        <taxon>Eukaryota</taxon>
        <taxon>Viridiplantae</taxon>
        <taxon>Streptophyta</taxon>
        <taxon>Embryophyta</taxon>
        <taxon>Tracheophyta</taxon>
        <taxon>Spermatophyta</taxon>
        <taxon>Magnoliopsida</taxon>
        <taxon>eudicotyledons</taxon>
        <taxon>Gunneridae</taxon>
        <taxon>Pentapetalae</taxon>
        <taxon>asterids</taxon>
        <taxon>campanulids</taxon>
        <taxon>Asterales</taxon>
        <taxon>Asteraceae</taxon>
        <taxon>Asteroideae</taxon>
        <taxon>Anthemideae</taxon>
        <taxon>Anthemidinae</taxon>
        <taxon>Tanacetum</taxon>
    </lineage>
</organism>
<dbReference type="InterPro" id="IPR050951">
    <property type="entry name" value="Retrovirus_Pol_polyprotein"/>
</dbReference>
<keyword evidence="3" id="KW-0540">Nuclease</keyword>
<evidence type="ECO:0000259" key="7">
    <source>
        <dbReference type="Pfam" id="PF17917"/>
    </source>
</evidence>
<dbReference type="GO" id="GO:0003964">
    <property type="term" value="F:RNA-directed DNA polymerase activity"/>
    <property type="evidence" value="ECO:0007669"/>
    <property type="project" value="UniProtKB-KW"/>
</dbReference>
<evidence type="ECO:0000313" key="9">
    <source>
        <dbReference type="EMBL" id="GJS83657.1"/>
    </source>
</evidence>
<evidence type="ECO:0000256" key="2">
    <source>
        <dbReference type="ARBA" id="ARBA00022695"/>
    </source>
</evidence>
<sequence>MTKLTQKKVMFIWGDKQESAFQLLKKNLCSAPIMALPEGSEDFIAYCDASIKGLGVVLMQREKVIAYASRQLKTHEKNYTTHDLELGAVVFALKIWRHYLYGTKCTVFTDHKSLQYILDQKELNIRQRRWLEFLSDYDCEIRYHLRKANVVADALSRKEREPPLRVRALVVTIGLDLPKQILNAQTEVRKLENLKHEDVRGMLVENSKDPEKIRTEKLEPRADGTLCLNGRSWLPCYGDLRNVIMHVSHKSKYSIYPGSDKMYQDMKKLYWWPNMKADIATYVSKCLTCAKVKAEHQRPSGLLVQPEIP</sequence>
<dbReference type="Gene3D" id="3.10.20.370">
    <property type="match status" value="1"/>
</dbReference>
<name>A0ABQ4Z1C3_9ASTR</name>
<keyword evidence="4" id="KW-0255">Endonuclease</keyword>
<feature type="domain" description="Integrase zinc-binding" evidence="8">
    <location>
        <begin position="239"/>
        <end position="294"/>
    </location>
</feature>
<gene>
    <name evidence="9" type="ORF">Tco_0750198</name>
</gene>
<proteinExistence type="predicted"/>
<evidence type="ECO:0000256" key="5">
    <source>
        <dbReference type="ARBA" id="ARBA00022801"/>
    </source>
</evidence>